<dbReference type="EMBL" id="CP117411">
    <property type="protein sequence ID" value="WCT71982.1"/>
    <property type="molecule type" value="Genomic_DNA"/>
</dbReference>
<dbReference type="Gene3D" id="3.30.70.270">
    <property type="match status" value="1"/>
</dbReference>
<dbReference type="InterPro" id="IPR029787">
    <property type="entry name" value="Nucleotide_cyclase"/>
</dbReference>
<sequence length="316" mass="33282">MLFTNGLDPSPVNFSLGHRYWTGEDPEFNSLIDETIAQSGGLSSVAAAAIVAERSVELSAVDLARLAAEAQERLGRIADQMAGTGEEVRSYGVALEENAAGLSAGADPRAIVETLIGLTSAMIARTREVERDLRQTGDDMRGMRASLADAQASANKDALTGLPNRRALDARFAQSIEGCNRDGTALTIAICDIDNFKGINDGFGHQIGDEVIKFVGSSLADKDAAVFTARYGGEEFVVLFEGIELGDAVARVDRIRAAISARELRITATGQTLGKISFSAGVSACNPGDGAYAVLRRADNALYAAKRAGRNRVIAG</sequence>
<dbReference type="InterPro" id="IPR000160">
    <property type="entry name" value="GGDEF_dom"/>
</dbReference>
<proteinExistence type="predicted"/>
<dbReference type="Pfam" id="PF00990">
    <property type="entry name" value="GGDEF"/>
    <property type="match status" value="1"/>
</dbReference>
<evidence type="ECO:0000259" key="2">
    <source>
        <dbReference type="PROSITE" id="PS50887"/>
    </source>
</evidence>
<evidence type="ECO:0000313" key="4">
    <source>
        <dbReference type="Proteomes" id="UP001220395"/>
    </source>
</evidence>
<dbReference type="SMART" id="SM00267">
    <property type="entry name" value="GGDEF"/>
    <property type="match status" value="1"/>
</dbReference>
<dbReference type="NCBIfam" id="TIGR00254">
    <property type="entry name" value="GGDEF"/>
    <property type="match status" value="1"/>
</dbReference>
<name>A0ABY7TGY5_9SPHN</name>
<dbReference type="CDD" id="cd01949">
    <property type="entry name" value="GGDEF"/>
    <property type="match status" value="1"/>
</dbReference>
<dbReference type="PANTHER" id="PTHR45138:SF24">
    <property type="entry name" value="DIGUANYLATE CYCLASE DGCC-RELATED"/>
    <property type="match status" value="1"/>
</dbReference>
<evidence type="ECO:0000256" key="1">
    <source>
        <dbReference type="ARBA" id="ARBA00012528"/>
    </source>
</evidence>
<dbReference type="PROSITE" id="PS50887">
    <property type="entry name" value="GGDEF"/>
    <property type="match status" value="1"/>
</dbReference>
<dbReference type="PANTHER" id="PTHR45138">
    <property type="entry name" value="REGULATORY COMPONENTS OF SENSORY TRANSDUCTION SYSTEM"/>
    <property type="match status" value="1"/>
</dbReference>
<dbReference type="Proteomes" id="UP001220395">
    <property type="component" value="Chromosome"/>
</dbReference>
<accession>A0ABY7TGY5</accession>
<protein>
    <recommendedName>
        <fullName evidence="1">diguanylate cyclase</fullName>
        <ecNumber evidence="1">2.7.7.65</ecNumber>
    </recommendedName>
</protein>
<dbReference type="InterPro" id="IPR043128">
    <property type="entry name" value="Rev_trsase/Diguanyl_cyclase"/>
</dbReference>
<dbReference type="SUPFAM" id="SSF55073">
    <property type="entry name" value="Nucleotide cyclase"/>
    <property type="match status" value="1"/>
</dbReference>
<evidence type="ECO:0000313" key="3">
    <source>
        <dbReference type="EMBL" id="WCT71982.1"/>
    </source>
</evidence>
<keyword evidence="4" id="KW-1185">Reference proteome</keyword>
<dbReference type="RefSeq" id="WP_273685929.1">
    <property type="nucleotide sequence ID" value="NZ_CP117411.1"/>
</dbReference>
<dbReference type="EC" id="2.7.7.65" evidence="1"/>
<feature type="domain" description="GGDEF" evidence="2">
    <location>
        <begin position="184"/>
        <end position="316"/>
    </location>
</feature>
<reference evidence="3 4" key="1">
    <citation type="submission" date="2023-02" db="EMBL/GenBank/DDBJ databases">
        <title>Genome sequence of Sphingomonas naphthae.</title>
        <authorList>
            <person name="Kim S."/>
            <person name="Heo J."/>
            <person name="Kwon S.-W."/>
        </authorList>
    </citation>
    <scope>NUCLEOTIDE SEQUENCE [LARGE SCALE GENOMIC DNA]</scope>
    <source>
        <strain evidence="3 4">KACC 18716</strain>
    </source>
</reference>
<dbReference type="InterPro" id="IPR050469">
    <property type="entry name" value="Diguanylate_Cyclase"/>
</dbReference>
<organism evidence="3 4">
    <name type="scientific">Sphingomonas naphthae</name>
    <dbReference type="NCBI Taxonomy" id="1813468"/>
    <lineage>
        <taxon>Bacteria</taxon>
        <taxon>Pseudomonadati</taxon>
        <taxon>Pseudomonadota</taxon>
        <taxon>Alphaproteobacteria</taxon>
        <taxon>Sphingomonadales</taxon>
        <taxon>Sphingomonadaceae</taxon>
        <taxon>Sphingomonas</taxon>
    </lineage>
</organism>
<gene>
    <name evidence="3" type="ORF">PQ455_10000</name>
</gene>